<protein>
    <submittedName>
        <fullName evidence="4">Copper chaperone for superoxide dismutase</fullName>
    </submittedName>
</protein>
<evidence type="ECO:0000259" key="3">
    <source>
        <dbReference type="PROSITE" id="PS50846"/>
    </source>
</evidence>
<proteinExistence type="predicted"/>
<dbReference type="PANTHER" id="PTHR10003">
    <property type="entry name" value="SUPEROXIDE DISMUTASE CU-ZN -RELATED"/>
    <property type="match status" value="1"/>
</dbReference>
<dbReference type="GO" id="GO:0006801">
    <property type="term" value="P:superoxide metabolic process"/>
    <property type="evidence" value="ECO:0007669"/>
    <property type="project" value="InterPro"/>
</dbReference>
<evidence type="ECO:0000313" key="4">
    <source>
        <dbReference type="EMBL" id="CAG6734203.1"/>
    </source>
</evidence>
<dbReference type="AlphaFoldDB" id="A0A8D9DYH9"/>
<dbReference type="InterPro" id="IPR036163">
    <property type="entry name" value="HMA_dom_sf"/>
</dbReference>
<dbReference type="Gene3D" id="3.30.70.100">
    <property type="match status" value="1"/>
</dbReference>
<dbReference type="SUPFAM" id="SSF49329">
    <property type="entry name" value="Cu,Zn superoxide dismutase-like"/>
    <property type="match status" value="2"/>
</dbReference>
<dbReference type="SUPFAM" id="SSF55008">
    <property type="entry name" value="HMA, heavy metal-associated domain"/>
    <property type="match status" value="1"/>
</dbReference>
<reference evidence="4" key="1">
    <citation type="submission" date="2021-05" db="EMBL/GenBank/DDBJ databases">
        <authorList>
            <person name="Alioto T."/>
            <person name="Alioto T."/>
            <person name="Gomez Garrido J."/>
        </authorList>
    </citation>
    <scope>NUCLEOTIDE SEQUENCE</scope>
</reference>
<dbReference type="PROSITE" id="PS50846">
    <property type="entry name" value="HMA_2"/>
    <property type="match status" value="1"/>
</dbReference>
<comment type="cofactor">
    <cofactor evidence="1">
        <name>Cu(2+)</name>
        <dbReference type="ChEBI" id="CHEBI:29036"/>
    </cofactor>
</comment>
<dbReference type="InterPro" id="IPR006121">
    <property type="entry name" value="HMA_dom"/>
</dbReference>
<dbReference type="EMBL" id="HBUF01392005">
    <property type="protein sequence ID" value="CAG6734203.1"/>
    <property type="molecule type" value="Transcribed_RNA"/>
</dbReference>
<feature type="region of interest" description="Disordered" evidence="2">
    <location>
        <begin position="168"/>
        <end position="187"/>
    </location>
</feature>
<sequence>MKIEYAVQMSCDSCVQKVKQALSGLEGISKMDIDLASGTVMVDSELPQSIIKDKIETTGMRAVLKGYGQLGAAVAMLGGNTGFSAGNVKGVIRFVQEDANHCIIDGEIETPPNTSKIPLTINIYECGDISNNCSNVGDKLLSILNQNWTKETLLSKKKNESDLLATDTFQDNQSGGNANGGPKISTNDTIDSSISKSSCCNSSISSDKTISDSILTHSMPLIQETPHGLIVKTKNKLDVSSIIGRSIVIEDGASNKLACAVIARSAGVSENKKSICACDGVTIWEERDRPLAGPGRRIE</sequence>
<evidence type="ECO:0000256" key="1">
    <source>
        <dbReference type="ARBA" id="ARBA00001973"/>
    </source>
</evidence>
<dbReference type="Gene3D" id="2.60.40.200">
    <property type="entry name" value="Superoxide dismutase, copper/zinc binding domain"/>
    <property type="match status" value="1"/>
</dbReference>
<name>A0A8D9DYH9_9HEMI</name>
<organism evidence="4">
    <name type="scientific">Cacopsylla melanoneura</name>
    <dbReference type="NCBI Taxonomy" id="428564"/>
    <lineage>
        <taxon>Eukaryota</taxon>
        <taxon>Metazoa</taxon>
        <taxon>Ecdysozoa</taxon>
        <taxon>Arthropoda</taxon>
        <taxon>Hexapoda</taxon>
        <taxon>Insecta</taxon>
        <taxon>Pterygota</taxon>
        <taxon>Neoptera</taxon>
        <taxon>Paraneoptera</taxon>
        <taxon>Hemiptera</taxon>
        <taxon>Sternorrhyncha</taxon>
        <taxon>Psylloidea</taxon>
        <taxon>Psyllidae</taxon>
        <taxon>Psyllinae</taxon>
        <taxon>Cacopsylla</taxon>
    </lineage>
</organism>
<feature type="domain" description="HMA" evidence="3">
    <location>
        <begin position="1"/>
        <end position="63"/>
    </location>
</feature>
<dbReference type="InterPro" id="IPR036423">
    <property type="entry name" value="SOD-like_Cu/Zn_dom_sf"/>
</dbReference>
<accession>A0A8D9DYH9</accession>
<dbReference type="CDD" id="cd00371">
    <property type="entry name" value="HMA"/>
    <property type="match status" value="1"/>
</dbReference>
<dbReference type="GO" id="GO:0005507">
    <property type="term" value="F:copper ion binding"/>
    <property type="evidence" value="ECO:0007669"/>
    <property type="project" value="InterPro"/>
</dbReference>
<evidence type="ECO:0000256" key="2">
    <source>
        <dbReference type="SAM" id="MobiDB-lite"/>
    </source>
</evidence>
<dbReference type="Pfam" id="PF00403">
    <property type="entry name" value="HMA"/>
    <property type="match status" value="1"/>
</dbReference>
<dbReference type="InterPro" id="IPR024134">
    <property type="entry name" value="SOD_Cu/Zn_/chaperone"/>
</dbReference>